<accession>A0A4U6QMG6</accession>
<proteinExistence type="predicted"/>
<keyword evidence="2" id="KW-1185">Reference proteome</keyword>
<gene>
    <name evidence="1" type="ORF">FDO65_10105</name>
</gene>
<reference evidence="1 2" key="1">
    <citation type="submission" date="2019-05" db="EMBL/GenBank/DDBJ databases">
        <title>Nakamurella sp. N5BH11, whole genome shotgun sequence.</title>
        <authorList>
            <person name="Tuo L."/>
        </authorList>
    </citation>
    <scope>NUCLEOTIDE SEQUENCE [LARGE SCALE GENOMIC DNA]</scope>
    <source>
        <strain evidence="1 2">N5BH11</strain>
    </source>
</reference>
<protein>
    <recommendedName>
        <fullName evidence="3">DUF3168 domain-containing protein</fullName>
    </recommendedName>
</protein>
<evidence type="ECO:0008006" key="3">
    <source>
        <dbReference type="Google" id="ProtNLM"/>
    </source>
</evidence>
<dbReference type="AlphaFoldDB" id="A0A4U6QMG6"/>
<dbReference type="RefSeq" id="WP_137449172.1">
    <property type="nucleotide sequence ID" value="NZ_SZZH01000001.1"/>
</dbReference>
<evidence type="ECO:0000313" key="2">
    <source>
        <dbReference type="Proteomes" id="UP000306985"/>
    </source>
</evidence>
<organism evidence="1 2">
    <name type="scientific">Nakamurella flava</name>
    <dbReference type="NCBI Taxonomy" id="2576308"/>
    <lineage>
        <taxon>Bacteria</taxon>
        <taxon>Bacillati</taxon>
        <taxon>Actinomycetota</taxon>
        <taxon>Actinomycetes</taxon>
        <taxon>Nakamurellales</taxon>
        <taxon>Nakamurellaceae</taxon>
        <taxon>Nakamurella</taxon>
    </lineage>
</organism>
<dbReference type="EMBL" id="SZZH01000001">
    <property type="protein sequence ID" value="TKV61867.1"/>
    <property type="molecule type" value="Genomic_DNA"/>
</dbReference>
<comment type="caution">
    <text evidence="1">The sequence shown here is derived from an EMBL/GenBank/DDBJ whole genome shotgun (WGS) entry which is preliminary data.</text>
</comment>
<name>A0A4U6QMG6_9ACTN</name>
<evidence type="ECO:0000313" key="1">
    <source>
        <dbReference type="EMBL" id="TKV61867.1"/>
    </source>
</evidence>
<sequence length="147" mass="15243">MSPLSPSTETKLRRGVRDLLAGLDLGCPVVAGVLKPSTTDAVVGVVTYETGDPSVEASTGQTTVSVQLTIRGDAASGSDPLSDRRQAIRDALTWIGPRTVGGVVVSSAFRQLISGPPALDEQSRPVLFDTFDLTCSRVGAVAPVHSI</sequence>
<dbReference type="Proteomes" id="UP000306985">
    <property type="component" value="Unassembled WGS sequence"/>
</dbReference>